<dbReference type="EMBL" id="JAFNJU010000006">
    <property type="protein sequence ID" value="MBO1265120.1"/>
    <property type="molecule type" value="Genomic_DNA"/>
</dbReference>
<dbReference type="InterPro" id="IPR037401">
    <property type="entry name" value="SnoaL-like"/>
</dbReference>
<dbReference type="Gene3D" id="3.10.450.50">
    <property type="match status" value="1"/>
</dbReference>
<sequence length="155" mass="19039">MYISDIEEIRESSRPSIEEIRTQWSRTYSREGKPDWSHIFPYYHEDIVFQDSIQRIEGKEDFVAMCRRLTKRCRSLHMEIHEMTEEGNTIMMDWTMTMSFRMFPSSPIYGATKLLFNEEGQIIHQRDYYDLWGDIYDGIPFYKPFYRWYMRKFFG</sequence>
<dbReference type="SUPFAM" id="SSF54427">
    <property type="entry name" value="NTF2-like"/>
    <property type="match status" value="1"/>
</dbReference>
<keyword evidence="3" id="KW-1185">Reference proteome</keyword>
<evidence type="ECO:0000259" key="1">
    <source>
        <dbReference type="Pfam" id="PF12680"/>
    </source>
</evidence>
<protein>
    <submittedName>
        <fullName evidence="2">Nuclear transport factor 2 family protein</fullName>
    </submittedName>
</protein>
<organism evidence="2 3">
    <name type="scientific">Proteiniclasticum aestuarii</name>
    <dbReference type="NCBI Taxonomy" id="2817862"/>
    <lineage>
        <taxon>Bacteria</taxon>
        <taxon>Bacillati</taxon>
        <taxon>Bacillota</taxon>
        <taxon>Clostridia</taxon>
        <taxon>Eubacteriales</taxon>
        <taxon>Clostridiaceae</taxon>
        <taxon>Proteiniclasticum</taxon>
    </lineage>
</organism>
<dbReference type="RefSeq" id="WP_207599645.1">
    <property type="nucleotide sequence ID" value="NZ_JAFNJU010000006.1"/>
</dbReference>
<proteinExistence type="predicted"/>
<evidence type="ECO:0000313" key="2">
    <source>
        <dbReference type="EMBL" id="MBO1265120.1"/>
    </source>
</evidence>
<dbReference type="Proteomes" id="UP000664218">
    <property type="component" value="Unassembled WGS sequence"/>
</dbReference>
<evidence type="ECO:0000313" key="3">
    <source>
        <dbReference type="Proteomes" id="UP000664218"/>
    </source>
</evidence>
<name>A0A939HB69_9CLOT</name>
<gene>
    <name evidence="2" type="ORF">J3A84_08790</name>
</gene>
<dbReference type="Pfam" id="PF12680">
    <property type="entry name" value="SnoaL_2"/>
    <property type="match status" value="1"/>
</dbReference>
<dbReference type="AlphaFoldDB" id="A0A939HB69"/>
<feature type="domain" description="SnoaL-like" evidence="1">
    <location>
        <begin position="28"/>
        <end position="99"/>
    </location>
</feature>
<comment type="caution">
    <text evidence="2">The sequence shown here is derived from an EMBL/GenBank/DDBJ whole genome shotgun (WGS) entry which is preliminary data.</text>
</comment>
<reference evidence="2" key="1">
    <citation type="submission" date="2021-03" db="EMBL/GenBank/DDBJ databases">
        <title>Proteiniclasticum marinus sp. nov., isolated from tidal flat sediment.</title>
        <authorList>
            <person name="Namirimu T."/>
            <person name="Yang J.-A."/>
            <person name="Yang S.-H."/>
            <person name="Kim Y.-J."/>
            <person name="Kwon K.K."/>
        </authorList>
    </citation>
    <scope>NUCLEOTIDE SEQUENCE</scope>
    <source>
        <strain evidence="2">SCR006</strain>
    </source>
</reference>
<accession>A0A939HB69</accession>
<dbReference type="InterPro" id="IPR032710">
    <property type="entry name" value="NTF2-like_dom_sf"/>
</dbReference>